<comment type="cofactor">
    <cofactor evidence="2 7">
        <name>NAD(+)</name>
        <dbReference type="ChEBI" id="CHEBI:57540"/>
    </cofactor>
</comment>
<dbReference type="NCBIfam" id="TIGR01181">
    <property type="entry name" value="dTDP_gluc_dehyt"/>
    <property type="match status" value="1"/>
</dbReference>
<evidence type="ECO:0000256" key="5">
    <source>
        <dbReference type="ARBA" id="ARBA00023027"/>
    </source>
</evidence>
<comment type="similarity">
    <text evidence="3 7">Belongs to the NAD(P)-dependent epimerase/dehydratase family. dTDP-glucose dehydratase subfamily.</text>
</comment>
<dbReference type="EC" id="4.2.1.46" evidence="4 7"/>
<dbReference type="PANTHER" id="PTHR43000">
    <property type="entry name" value="DTDP-D-GLUCOSE 4,6-DEHYDRATASE-RELATED"/>
    <property type="match status" value="1"/>
</dbReference>
<dbReference type="Proteomes" id="UP000176609">
    <property type="component" value="Unassembled WGS sequence"/>
</dbReference>
<feature type="domain" description="NAD(P)-binding" evidence="8">
    <location>
        <begin position="4"/>
        <end position="304"/>
    </location>
</feature>
<accession>A0A1F6AQU9</accession>
<dbReference type="SUPFAM" id="SSF51735">
    <property type="entry name" value="NAD(P)-binding Rossmann-fold domains"/>
    <property type="match status" value="1"/>
</dbReference>
<evidence type="ECO:0000259" key="8">
    <source>
        <dbReference type="Pfam" id="PF16363"/>
    </source>
</evidence>
<dbReference type="Gene3D" id="3.90.25.10">
    <property type="entry name" value="UDP-galactose 4-epimerase, domain 1"/>
    <property type="match status" value="1"/>
</dbReference>
<dbReference type="InterPro" id="IPR036291">
    <property type="entry name" value="NAD(P)-bd_dom_sf"/>
</dbReference>
<dbReference type="InterPro" id="IPR016040">
    <property type="entry name" value="NAD(P)-bd_dom"/>
</dbReference>
<evidence type="ECO:0000256" key="7">
    <source>
        <dbReference type="RuleBase" id="RU004473"/>
    </source>
</evidence>
<keyword evidence="6 7" id="KW-0456">Lyase</keyword>
<evidence type="ECO:0000256" key="4">
    <source>
        <dbReference type="ARBA" id="ARBA00011990"/>
    </source>
</evidence>
<comment type="catalytic activity">
    <reaction evidence="1 7">
        <text>dTDP-alpha-D-glucose = dTDP-4-dehydro-6-deoxy-alpha-D-glucose + H2O</text>
        <dbReference type="Rhea" id="RHEA:17221"/>
        <dbReference type="ChEBI" id="CHEBI:15377"/>
        <dbReference type="ChEBI" id="CHEBI:57477"/>
        <dbReference type="ChEBI" id="CHEBI:57649"/>
        <dbReference type="EC" id="4.2.1.46"/>
    </reaction>
</comment>
<evidence type="ECO:0000256" key="3">
    <source>
        <dbReference type="ARBA" id="ARBA00008178"/>
    </source>
</evidence>
<name>A0A1F6AQU9_9BACT</name>
<dbReference type="Gene3D" id="3.40.50.720">
    <property type="entry name" value="NAD(P)-binding Rossmann-like Domain"/>
    <property type="match status" value="1"/>
</dbReference>
<organism evidence="9 10">
    <name type="scientific">Candidatus Gottesmanbacteria bacterium RIFCSPLOWO2_01_FULL_39_12b</name>
    <dbReference type="NCBI Taxonomy" id="1798388"/>
    <lineage>
        <taxon>Bacteria</taxon>
        <taxon>Candidatus Gottesmaniibacteriota</taxon>
    </lineage>
</organism>
<comment type="caution">
    <text evidence="9">The sequence shown here is derived from an EMBL/GenBank/DDBJ whole genome shotgun (WGS) entry which is preliminary data.</text>
</comment>
<dbReference type="InterPro" id="IPR005888">
    <property type="entry name" value="dTDP_Gluc_deHydtase"/>
</dbReference>
<evidence type="ECO:0000313" key="9">
    <source>
        <dbReference type="EMBL" id="OGG26647.1"/>
    </source>
</evidence>
<dbReference type="CDD" id="cd05246">
    <property type="entry name" value="dTDP_GD_SDR_e"/>
    <property type="match status" value="1"/>
</dbReference>
<dbReference type="Pfam" id="PF16363">
    <property type="entry name" value="GDP_Man_Dehyd"/>
    <property type="match status" value="1"/>
</dbReference>
<evidence type="ECO:0000256" key="6">
    <source>
        <dbReference type="ARBA" id="ARBA00023239"/>
    </source>
</evidence>
<dbReference type="EMBL" id="MFJR01000007">
    <property type="protein sequence ID" value="OGG26647.1"/>
    <property type="molecule type" value="Genomic_DNA"/>
</dbReference>
<dbReference type="AlphaFoldDB" id="A0A1F6AQU9"/>
<reference evidence="9 10" key="1">
    <citation type="journal article" date="2016" name="Nat. Commun.">
        <title>Thousands of microbial genomes shed light on interconnected biogeochemical processes in an aquifer system.</title>
        <authorList>
            <person name="Anantharaman K."/>
            <person name="Brown C.T."/>
            <person name="Hug L.A."/>
            <person name="Sharon I."/>
            <person name="Castelle C.J."/>
            <person name="Probst A.J."/>
            <person name="Thomas B.C."/>
            <person name="Singh A."/>
            <person name="Wilkins M.J."/>
            <person name="Karaoz U."/>
            <person name="Brodie E.L."/>
            <person name="Williams K.H."/>
            <person name="Hubbard S.S."/>
            <person name="Banfield J.F."/>
        </authorList>
    </citation>
    <scope>NUCLEOTIDE SEQUENCE [LARGE SCALE GENOMIC DNA]</scope>
</reference>
<evidence type="ECO:0000256" key="1">
    <source>
        <dbReference type="ARBA" id="ARBA00001539"/>
    </source>
</evidence>
<dbReference type="GO" id="GO:0009225">
    <property type="term" value="P:nucleotide-sugar metabolic process"/>
    <property type="evidence" value="ECO:0007669"/>
    <property type="project" value="InterPro"/>
</dbReference>
<gene>
    <name evidence="9" type="ORF">A2960_00550</name>
</gene>
<evidence type="ECO:0000313" key="10">
    <source>
        <dbReference type="Proteomes" id="UP000176609"/>
    </source>
</evidence>
<keyword evidence="5" id="KW-0520">NAD</keyword>
<proteinExistence type="inferred from homology"/>
<sequence>MKILITGGAGFIGSNFIHYWLKNHKEDYLLNLDKLTYAGNLENLKEIHSHAHYQFVKGDICDSKIVHEVMKGRDVVVHFAAESHVDRSIMTPAIFTQTNVNGTLILLEAALKNKVSRFHHISTDEVFGSLGLEEKSKFSEISPYLPRSPYAASKASSDHFVRAYWETYGLPITISNCSNNFGPYQHPEKLIPLAITNLLEGKKVPVYGNGRNVRDWLFVEDHCRAIDQILTSGKTGETYCIGGLTEDISNLEVIKKVIKILGKDEKLIQFVPDRPGHDLKYAINWSKIKNELNWKPQSDFDTWLNITVGWYKKNISWWKRLKNLSFEKYYRKQYNDL</sequence>
<dbReference type="GO" id="GO:0008460">
    <property type="term" value="F:dTDP-glucose 4,6-dehydratase activity"/>
    <property type="evidence" value="ECO:0007669"/>
    <property type="project" value="UniProtKB-EC"/>
</dbReference>
<evidence type="ECO:0000256" key="2">
    <source>
        <dbReference type="ARBA" id="ARBA00001911"/>
    </source>
</evidence>
<protein>
    <recommendedName>
        <fullName evidence="4 7">dTDP-glucose 4,6-dehydratase</fullName>
        <ecNumber evidence="4 7">4.2.1.46</ecNumber>
    </recommendedName>
</protein>